<sequence length="55" mass="6385">MNRSNPAGLASGSGRQRPSTRASHHYRYTRRFSRNVFARRCTTNHPLPARQQFAR</sequence>
<accession>A0ABV4E7Z7</accession>
<dbReference type="RefSeq" id="WP_369895615.1">
    <property type="nucleotide sequence ID" value="NZ_JBGFFX010000006.1"/>
</dbReference>
<feature type="region of interest" description="Disordered" evidence="1">
    <location>
        <begin position="1"/>
        <end position="31"/>
    </location>
</feature>
<gene>
    <name evidence="2" type="ORF">AB6T85_11460</name>
</gene>
<evidence type="ECO:0000313" key="2">
    <source>
        <dbReference type="EMBL" id="MEY8771038.1"/>
    </source>
</evidence>
<feature type="compositionally biased region" description="Basic residues" evidence="1">
    <location>
        <begin position="22"/>
        <end position="31"/>
    </location>
</feature>
<evidence type="ECO:0000256" key="1">
    <source>
        <dbReference type="SAM" id="MobiDB-lite"/>
    </source>
</evidence>
<proteinExistence type="predicted"/>
<dbReference type="Proteomes" id="UP001565243">
    <property type="component" value="Unassembled WGS sequence"/>
</dbReference>
<keyword evidence="3" id="KW-1185">Reference proteome</keyword>
<name>A0ABV4E7Z7_9GAMM</name>
<dbReference type="EMBL" id="JBGFFX010000006">
    <property type="protein sequence ID" value="MEY8771038.1"/>
    <property type="molecule type" value="Genomic_DNA"/>
</dbReference>
<reference evidence="2 3" key="1">
    <citation type="submission" date="2024-07" db="EMBL/GenBank/DDBJ databases">
        <authorList>
            <person name="Hebao G."/>
        </authorList>
    </citation>
    <scope>NUCLEOTIDE SEQUENCE [LARGE SCALE GENOMIC DNA]</scope>
    <source>
        <strain evidence="2 3">ACCC 02193</strain>
    </source>
</reference>
<protein>
    <submittedName>
        <fullName evidence="2">Uncharacterized protein</fullName>
    </submittedName>
</protein>
<organism evidence="2 3">
    <name type="scientific">Erwinia aeris</name>
    <dbReference type="NCBI Taxonomy" id="3239803"/>
    <lineage>
        <taxon>Bacteria</taxon>
        <taxon>Pseudomonadati</taxon>
        <taxon>Pseudomonadota</taxon>
        <taxon>Gammaproteobacteria</taxon>
        <taxon>Enterobacterales</taxon>
        <taxon>Erwiniaceae</taxon>
        <taxon>Erwinia</taxon>
    </lineage>
</organism>
<comment type="caution">
    <text evidence="2">The sequence shown here is derived from an EMBL/GenBank/DDBJ whole genome shotgun (WGS) entry which is preliminary data.</text>
</comment>
<evidence type="ECO:0000313" key="3">
    <source>
        <dbReference type="Proteomes" id="UP001565243"/>
    </source>
</evidence>